<accession>Q84576</accession>
<dbReference type="RefSeq" id="NP_048610.2">
    <property type="nucleotide sequence ID" value="NC_000852.5"/>
</dbReference>
<evidence type="ECO:0000313" key="2">
    <source>
        <dbReference type="Proteomes" id="UP000000862"/>
    </source>
</evidence>
<reference evidence="1 2" key="3">
    <citation type="journal article" date="1996" name="Virology">
        <title>Analysis of 94 kb of the chlorella virus PBCV-1 330-kb genome: map positions 88 to 182.</title>
        <authorList>
            <person name="Lu Z."/>
            <person name="Li Y."/>
            <person name="Que Q."/>
            <person name="Kutish G.F."/>
            <person name="Rock D.L."/>
            <person name="Van Etten J.L."/>
        </authorList>
    </citation>
    <scope>NUCLEOTIDE SEQUENCE [LARGE SCALE GENOMIC DNA]</scope>
</reference>
<reference evidence="1 2" key="2">
    <citation type="journal article" date="1995" name="Virology">
        <title>Analysis of 43 kb of the Chlorella virus PBCV-1 330-kb genome: map positions 45 to 88.</title>
        <authorList>
            <person name="Li Y."/>
            <person name="Lu Z."/>
            <person name="Burbank D.E."/>
            <person name="Kutish G.F."/>
            <person name="Rock D.L."/>
            <person name="Van Etten J.L."/>
        </authorList>
    </citation>
    <scope>NUCLEOTIDE SEQUENCE [LARGE SCALE GENOMIC DNA]</scope>
</reference>
<dbReference type="EMBL" id="JF411744">
    <property type="protein sequence ID" value="AAC96627.2"/>
    <property type="molecule type" value="Genomic_DNA"/>
</dbReference>
<dbReference type="GeneID" id="918444"/>
<reference evidence="1 2" key="6">
    <citation type="journal article" date="1999" name="Virology">
        <title>Chlorella virus PBCV-1 encodes a functional homospermidine synthase.</title>
        <authorList>
            <person name="Kaiser A."/>
            <person name="Vollmert M."/>
            <person name="Tholl D."/>
            <person name="Graves M.V."/>
            <person name="Gurnon J.R."/>
            <person name="Xing W."/>
            <person name="Lisec A.D."/>
            <person name="Nickerson K.W."/>
            <person name="Van Etten J.L."/>
        </authorList>
    </citation>
    <scope>NUCLEOTIDE SEQUENCE [LARGE SCALE GENOMIC DNA]</scope>
</reference>
<proteinExistence type="predicted"/>
<keyword evidence="2" id="KW-1185">Reference proteome</keyword>
<reference evidence="1 2" key="4">
    <citation type="journal article" date="1996" name="Virology">
        <title>Analysis of 76 kb of the chlorella virus PBCV-1 330-kb genome: map positions 182 to 258.</title>
        <authorList>
            <person name="Kutish G.F."/>
            <person name="Li Y."/>
            <person name="Lu Z."/>
            <person name="Furuta M."/>
            <person name="Rock D.L."/>
            <person name="Van Etten J.L."/>
        </authorList>
    </citation>
    <scope>NUCLEOTIDE SEQUENCE [LARGE SCALE GENOMIC DNA]</scope>
</reference>
<reference evidence="1 2" key="1">
    <citation type="journal article" date="1995" name="Virology">
        <title>Analysis of 45 kb of DNA located at the left end of the chlorella virus PBCV-1 genome.</title>
        <authorList>
            <person name="Lu Z."/>
            <person name="Li Y."/>
            <person name="Zhang Y."/>
            <person name="Kutish G.F."/>
            <person name="Rock D.L."/>
            <person name="Van Etten J.L."/>
        </authorList>
    </citation>
    <scope>NUCLEOTIDE SEQUENCE [LARGE SCALE GENOMIC DNA]</scope>
</reference>
<reference evidence="1 2" key="5">
    <citation type="journal article" date="1997" name="Virology">
        <title>Analysis of 74 kb of DNA located at the right end of the 330-kb chlorella virus PBCV-1 genome.</title>
        <authorList>
            <person name="Li Y."/>
            <person name="Lu Z."/>
            <person name="Sun L."/>
            <person name="Ropp S."/>
            <person name="Kutish G.F."/>
            <person name="Rock D.L."/>
            <person name="Van Etten J.L."/>
        </authorList>
    </citation>
    <scope>NUCLEOTIDE SEQUENCE [LARGE SCALE GENOMIC DNA]</scope>
</reference>
<name>Q84576_PBCV1</name>
<reference evidence="1 2" key="8">
    <citation type="journal article" date="2010" name="J. Virol.">
        <title>Microarray analysis of Paramecium bursaria chlorella virus 1 transcription.</title>
        <authorList>
            <person name="Yanai-Balser G.M."/>
            <person name="Duncan G.A."/>
            <person name="Eudy J.D."/>
            <person name="Wang D."/>
            <person name="Li X."/>
            <person name="Agarkova I.V."/>
            <person name="Dunigan D.D."/>
            <person name="Van Etten J.L."/>
        </authorList>
    </citation>
    <scope>NUCLEOTIDE SEQUENCE [LARGE SCALE GENOMIC DNA]</scope>
</reference>
<sequence>MIMFRLFITRRKCPKSTITFFITNRTTLKIIYCICHIIPKFFPDSRPDNSDVLVVINITHFNNLLFILVSTYETYLSIWC</sequence>
<dbReference type="KEGG" id="vg:918444"/>
<dbReference type="Proteomes" id="UP000000862">
    <property type="component" value="Segment"/>
</dbReference>
<protein>
    <submittedName>
        <fullName evidence="1">Uncharacterized protein</fullName>
    </submittedName>
</protein>
<organismHost>
    <name type="scientific">Chlorella</name>
    <dbReference type="NCBI Taxonomy" id="3071"/>
</organismHost>
<evidence type="ECO:0000313" key="1">
    <source>
        <dbReference type="EMBL" id="AAC96627.2"/>
    </source>
</evidence>
<organism evidence="1 2">
    <name type="scientific">Paramecium bursaria Chlorella virus 1</name>
    <name type="common">PBCV-1</name>
    <dbReference type="NCBI Taxonomy" id="10506"/>
    <lineage>
        <taxon>Viruses</taxon>
        <taxon>Varidnaviria</taxon>
        <taxon>Bamfordvirae</taxon>
        <taxon>Nucleocytoviricota</taxon>
        <taxon>Megaviricetes</taxon>
        <taxon>Algavirales</taxon>
        <taxon>Phycodnaviridae</taxon>
        <taxon>Chlorovirus</taxon>
        <taxon>Chlorovirus vanettense</taxon>
    </lineage>
</organism>
<gene>
    <name evidence="1" type="primary">a259aR</name>
</gene>
<reference evidence="1 2" key="7">
    <citation type="journal article" date="2000" name="Virology">
        <title>Characterization of a beta-1,3-glucanase encoded by chlorella virus PBCV-1.</title>
        <authorList>
            <person name="Sun L."/>
            <person name="Gurnon J.R."/>
            <person name="Adams B.J."/>
            <person name="Graves M.V."/>
            <person name="Van Etten J.L."/>
        </authorList>
    </citation>
    <scope>NUCLEOTIDE SEQUENCE [LARGE SCALE GENOMIC DNA]</scope>
</reference>